<sequence>MLGQTNSRPRAGMHAKSSPVRIMAATGGGRTRAAQLAFTPLWWCASGLGTHYIERVFSMDIQAIDQTYNQFQAQAQQSATALQTLCGKMQTAADGGDMQAREWLLDLKELALSLRDEQSQIINLLQALHTALATQVQQNVAPPQPSALSSVKPEVENVLDDVINSGFAHSLASGAGFGIGNTLINKLF</sequence>
<organism evidence="1 2">
    <name type="scientific">Acetobacter pomorum DM001</name>
    <dbReference type="NCBI Taxonomy" id="945681"/>
    <lineage>
        <taxon>Bacteria</taxon>
        <taxon>Pseudomonadati</taxon>
        <taxon>Pseudomonadota</taxon>
        <taxon>Alphaproteobacteria</taxon>
        <taxon>Acetobacterales</taxon>
        <taxon>Acetobacteraceae</taxon>
        <taxon>Acetobacter</taxon>
    </lineage>
</organism>
<evidence type="ECO:0000313" key="1">
    <source>
        <dbReference type="EMBL" id="EGE47395.1"/>
    </source>
</evidence>
<dbReference type="EMBL" id="AEUP01000030">
    <property type="protein sequence ID" value="EGE47395.1"/>
    <property type="molecule type" value="Genomic_DNA"/>
</dbReference>
<protein>
    <submittedName>
        <fullName evidence="1">Uncharacterized protein</fullName>
    </submittedName>
</protein>
<proteinExistence type="predicted"/>
<reference evidence="1 2" key="1">
    <citation type="journal article" date="2011" name="Science">
        <title>Drosophila microbiome modulates host developmental and metabolic homeostasis via insulin signaling.</title>
        <authorList>
            <person name="Shin S.C."/>
            <person name="Kim S.H."/>
            <person name="You H."/>
            <person name="Kim B."/>
            <person name="Kim A.C."/>
            <person name="Lee K.A."/>
            <person name="Yoon J.H."/>
            <person name="Ryu J.H."/>
            <person name="Lee W.J."/>
        </authorList>
    </citation>
    <scope>NUCLEOTIDE SEQUENCE [LARGE SCALE GENOMIC DNA]</scope>
    <source>
        <strain evidence="1 2">DM001</strain>
    </source>
</reference>
<gene>
    <name evidence="1" type="ORF">APO_2082</name>
</gene>
<name>F1YVU0_9PROT</name>
<accession>F1YVU0</accession>
<comment type="caution">
    <text evidence="1">The sequence shown here is derived from an EMBL/GenBank/DDBJ whole genome shotgun (WGS) entry which is preliminary data.</text>
</comment>
<evidence type="ECO:0000313" key="2">
    <source>
        <dbReference type="Proteomes" id="UP000018454"/>
    </source>
</evidence>
<dbReference type="Proteomes" id="UP000018454">
    <property type="component" value="Unassembled WGS sequence"/>
</dbReference>
<dbReference type="AlphaFoldDB" id="F1YVU0"/>